<dbReference type="GO" id="GO:0016491">
    <property type="term" value="F:oxidoreductase activity"/>
    <property type="evidence" value="ECO:0007669"/>
    <property type="project" value="UniProtKB-KW"/>
</dbReference>
<evidence type="ECO:0000313" key="4">
    <source>
        <dbReference type="Proteomes" id="UP000177040"/>
    </source>
</evidence>
<dbReference type="SUPFAM" id="SSF51735">
    <property type="entry name" value="NAD(P)-binding Rossmann-fold domains"/>
    <property type="match status" value="1"/>
</dbReference>
<gene>
    <name evidence="3" type="ORF">A2983_03620</name>
</gene>
<dbReference type="PANTHER" id="PTHR43899:SF13">
    <property type="entry name" value="RH59310P"/>
    <property type="match status" value="1"/>
</dbReference>
<sequence>MIQLNITALTSLCRLFLPEMMARKSGKILNVASTAAFQPGPFMAVYFATKAYVLSLSEALSEETRHTGVTVSALCPGPTKTSFQNRAGADKTEIFKNNGVMNARSVAEIAYAGLMKNKRIIIPSWRHKIIIQLLRVCPRALTTKIMRNILL</sequence>
<dbReference type="InterPro" id="IPR036291">
    <property type="entry name" value="NAD(P)-bd_dom_sf"/>
</dbReference>
<protein>
    <recommendedName>
        <fullName evidence="5">Short-chain dehydrogenase</fullName>
    </recommendedName>
</protein>
<name>A0A1F6N2C3_9BACT</name>
<accession>A0A1F6N2C3</accession>
<reference evidence="3 4" key="1">
    <citation type="journal article" date="2016" name="Nat. Commun.">
        <title>Thousands of microbial genomes shed light on interconnected biogeochemical processes in an aquifer system.</title>
        <authorList>
            <person name="Anantharaman K."/>
            <person name="Brown C.T."/>
            <person name="Hug L.A."/>
            <person name="Sharon I."/>
            <person name="Castelle C.J."/>
            <person name="Probst A.J."/>
            <person name="Thomas B.C."/>
            <person name="Singh A."/>
            <person name="Wilkins M.J."/>
            <person name="Karaoz U."/>
            <person name="Brodie E.L."/>
            <person name="Williams K.H."/>
            <person name="Hubbard S.S."/>
            <person name="Banfield J.F."/>
        </authorList>
    </citation>
    <scope>NUCLEOTIDE SEQUENCE [LARGE SCALE GENOMIC DNA]</scope>
</reference>
<dbReference type="PANTHER" id="PTHR43899">
    <property type="entry name" value="RH59310P"/>
    <property type="match status" value="1"/>
</dbReference>
<dbReference type="Proteomes" id="UP000177040">
    <property type="component" value="Unassembled WGS sequence"/>
</dbReference>
<dbReference type="Gene3D" id="3.40.50.720">
    <property type="entry name" value="NAD(P)-binding Rossmann-like Domain"/>
    <property type="match status" value="1"/>
</dbReference>
<comment type="caution">
    <text evidence="3">The sequence shown here is derived from an EMBL/GenBank/DDBJ whole genome shotgun (WGS) entry which is preliminary data.</text>
</comment>
<dbReference type="Pfam" id="PF00106">
    <property type="entry name" value="adh_short"/>
    <property type="match status" value="1"/>
</dbReference>
<keyword evidence="2" id="KW-0560">Oxidoreductase</keyword>
<dbReference type="PRINTS" id="PR00081">
    <property type="entry name" value="GDHRDH"/>
</dbReference>
<comment type="similarity">
    <text evidence="1">Belongs to the short-chain dehydrogenases/reductases (SDR) family.</text>
</comment>
<evidence type="ECO:0000256" key="2">
    <source>
        <dbReference type="ARBA" id="ARBA00023002"/>
    </source>
</evidence>
<dbReference type="EMBL" id="MFQH01000017">
    <property type="protein sequence ID" value="OGH78135.1"/>
    <property type="molecule type" value="Genomic_DNA"/>
</dbReference>
<organism evidence="3 4">
    <name type="scientific">Candidatus Magasanikbacteria bacterium RIFCSPLOWO2_01_FULL_40_15</name>
    <dbReference type="NCBI Taxonomy" id="1798686"/>
    <lineage>
        <taxon>Bacteria</taxon>
        <taxon>Candidatus Magasanikiibacteriota</taxon>
    </lineage>
</organism>
<dbReference type="InterPro" id="IPR002347">
    <property type="entry name" value="SDR_fam"/>
</dbReference>
<dbReference type="CDD" id="cd05233">
    <property type="entry name" value="SDR_c"/>
    <property type="match status" value="1"/>
</dbReference>
<evidence type="ECO:0000256" key="1">
    <source>
        <dbReference type="ARBA" id="ARBA00006484"/>
    </source>
</evidence>
<proteinExistence type="inferred from homology"/>
<evidence type="ECO:0008006" key="5">
    <source>
        <dbReference type="Google" id="ProtNLM"/>
    </source>
</evidence>
<evidence type="ECO:0000313" key="3">
    <source>
        <dbReference type="EMBL" id="OGH78135.1"/>
    </source>
</evidence>
<dbReference type="InterPro" id="IPR051019">
    <property type="entry name" value="VLCFA-Steroid_DH"/>
</dbReference>
<dbReference type="AlphaFoldDB" id="A0A1F6N2C3"/>